<evidence type="ECO:0000256" key="5">
    <source>
        <dbReference type="ARBA" id="ARBA00022801"/>
    </source>
</evidence>
<name>A0A163B171_9FLAO</name>
<dbReference type="RefSeq" id="WP_066313480.1">
    <property type="nucleotide sequence ID" value="NZ_LQRT01000010.1"/>
</dbReference>
<dbReference type="PIRSF" id="PIRSF001092">
    <property type="entry name" value="Alpha-L-fucosidase"/>
    <property type="match status" value="1"/>
</dbReference>
<protein>
    <recommendedName>
        <fullName evidence="3">alpha-L-fucosidase</fullName>
        <ecNumber evidence="3">3.2.1.51</ecNumber>
    </recommendedName>
</protein>
<dbReference type="InterPro" id="IPR017853">
    <property type="entry name" value="GH"/>
</dbReference>
<dbReference type="GO" id="GO:0005764">
    <property type="term" value="C:lysosome"/>
    <property type="evidence" value="ECO:0007669"/>
    <property type="project" value="TreeGrafter"/>
</dbReference>
<dbReference type="OrthoDB" id="1095333at2"/>
<comment type="caution">
    <text evidence="9">The sequence shown here is derived from an EMBL/GenBank/DDBJ whole genome shotgun (WGS) entry which is preliminary data.</text>
</comment>
<accession>A0A163B171</accession>
<dbReference type="PANTHER" id="PTHR10030">
    <property type="entry name" value="ALPHA-L-FUCOSIDASE"/>
    <property type="match status" value="1"/>
</dbReference>
<keyword evidence="10" id="KW-1185">Reference proteome</keyword>
<dbReference type="AlphaFoldDB" id="A0A163B171"/>
<feature type="signal peptide" evidence="7">
    <location>
        <begin position="1"/>
        <end position="24"/>
    </location>
</feature>
<organism evidence="9 10">
    <name type="scientific">Aquimarina aggregata</name>
    <dbReference type="NCBI Taxonomy" id="1642818"/>
    <lineage>
        <taxon>Bacteria</taxon>
        <taxon>Pseudomonadati</taxon>
        <taxon>Bacteroidota</taxon>
        <taxon>Flavobacteriia</taxon>
        <taxon>Flavobacteriales</taxon>
        <taxon>Flavobacteriaceae</taxon>
        <taxon>Aquimarina</taxon>
    </lineage>
</organism>
<dbReference type="EC" id="3.2.1.51" evidence="3"/>
<evidence type="ECO:0000259" key="8">
    <source>
        <dbReference type="Pfam" id="PF01120"/>
    </source>
</evidence>
<keyword evidence="4 7" id="KW-0732">Signal</keyword>
<reference evidence="9 10" key="1">
    <citation type="submission" date="2016-01" db="EMBL/GenBank/DDBJ databases">
        <title>The draft genome sequence of Aquimarina sp. RZW4-3-2.</title>
        <authorList>
            <person name="Wang Y."/>
        </authorList>
    </citation>
    <scope>NUCLEOTIDE SEQUENCE [LARGE SCALE GENOMIC DNA]</scope>
    <source>
        <strain evidence="9 10">RZW4-3-2</strain>
    </source>
</reference>
<dbReference type="GO" id="GO:0016139">
    <property type="term" value="P:glycoside catabolic process"/>
    <property type="evidence" value="ECO:0007669"/>
    <property type="project" value="TreeGrafter"/>
</dbReference>
<dbReference type="GO" id="GO:0006004">
    <property type="term" value="P:fucose metabolic process"/>
    <property type="evidence" value="ECO:0007669"/>
    <property type="project" value="InterPro"/>
</dbReference>
<gene>
    <name evidence="9" type="ORF">AWE51_24540</name>
</gene>
<dbReference type="PROSITE" id="PS51257">
    <property type="entry name" value="PROKAR_LIPOPROTEIN"/>
    <property type="match status" value="1"/>
</dbReference>
<evidence type="ECO:0000313" key="9">
    <source>
        <dbReference type="EMBL" id="KZS40971.1"/>
    </source>
</evidence>
<dbReference type="PANTHER" id="PTHR10030:SF37">
    <property type="entry name" value="ALPHA-L-FUCOSIDASE-RELATED"/>
    <property type="match status" value="1"/>
</dbReference>
<feature type="chain" id="PRO_5007841639" description="alpha-L-fucosidase" evidence="7">
    <location>
        <begin position="25"/>
        <end position="513"/>
    </location>
</feature>
<keyword evidence="6" id="KW-0326">Glycosidase</keyword>
<evidence type="ECO:0000256" key="6">
    <source>
        <dbReference type="ARBA" id="ARBA00023295"/>
    </source>
</evidence>
<dbReference type="InterPro" id="IPR016286">
    <property type="entry name" value="FUC_metazoa-typ"/>
</dbReference>
<dbReference type="InterPro" id="IPR057739">
    <property type="entry name" value="Glyco_hydro_29_N"/>
</dbReference>
<evidence type="ECO:0000313" key="10">
    <source>
        <dbReference type="Proteomes" id="UP000076715"/>
    </source>
</evidence>
<dbReference type="InterPro" id="IPR013780">
    <property type="entry name" value="Glyco_hydro_b"/>
</dbReference>
<comment type="similarity">
    <text evidence="2">Belongs to the glycosyl hydrolase 29 family.</text>
</comment>
<dbReference type="InterPro" id="IPR000933">
    <property type="entry name" value="Glyco_hydro_29"/>
</dbReference>
<dbReference type="SMART" id="SM00812">
    <property type="entry name" value="Alpha_L_fucos"/>
    <property type="match status" value="1"/>
</dbReference>
<dbReference type="PRINTS" id="PR00741">
    <property type="entry name" value="GLHYDRLASE29"/>
</dbReference>
<feature type="domain" description="Glycoside hydrolase family 29 N-terminal" evidence="8">
    <location>
        <begin position="35"/>
        <end position="392"/>
    </location>
</feature>
<dbReference type="Gene3D" id="3.20.20.80">
    <property type="entry name" value="Glycosidases"/>
    <property type="match status" value="1"/>
</dbReference>
<keyword evidence="5" id="KW-0378">Hydrolase</keyword>
<dbReference type="Proteomes" id="UP000076715">
    <property type="component" value="Unassembled WGS sequence"/>
</dbReference>
<evidence type="ECO:0000256" key="2">
    <source>
        <dbReference type="ARBA" id="ARBA00007951"/>
    </source>
</evidence>
<proteinExistence type="inferred from homology"/>
<dbReference type="SUPFAM" id="SSF51445">
    <property type="entry name" value="(Trans)glycosidases"/>
    <property type="match status" value="1"/>
</dbReference>
<dbReference type="Pfam" id="PF01120">
    <property type="entry name" value="Alpha_L_fucos"/>
    <property type="match status" value="1"/>
</dbReference>
<dbReference type="STRING" id="1642818.AWE51_24540"/>
<evidence type="ECO:0000256" key="7">
    <source>
        <dbReference type="SAM" id="SignalP"/>
    </source>
</evidence>
<evidence type="ECO:0000256" key="1">
    <source>
        <dbReference type="ARBA" id="ARBA00004071"/>
    </source>
</evidence>
<sequence length="513" mass="59164">MKIRLLLTSLFLSILLLSCKQSNPKEIITNEDSKPKIAERYTADWQSLKKHNAAPEWFQDAKFGIYFHWGVYSVPAFGNEWYPNKMYKPGTKEFEHHKKTYGDQSVFGYHHFIPKFTAENFDADQWADLFKKSGAKFAGPVAQHHDGFAMWDSKVNPWNAKNKGPKKDITGELAKALRKKEMKLITTFHHARNLQRNITNPNRLDAFDSHYFYNPKYHTGTKDPELGKLYGLISSKEFEQYWYDQIVEVVDQYQPDIIWFDTWFNSIDQQKVKEMCSYYFNNAKTNDQEVVIAYKQSDLPKEIGVKDIEQGGRRELGELPWMTDITLSNNSWCYVSGQTYKTADLVLRNMIDVVSKNGVVLLNISPKADGTIPLEQRKVLEELGDWFSKYGEAIYNTRPYSIFGFGTATAEAGEFGGQSATVAYTSDDVRLTQSKDGKTVYMMLLGKPQAGKKINYHMLSPHRYYPNSDVKKITLLGTNIPVEFHSDDYRQFEITIPNAPMDELSTVFKIELE</sequence>
<evidence type="ECO:0000256" key="4">
    <source>
        <dbReference type="ARBA" id="ARBA00022729"/>
    </source>
</evidence>
<dbReference type="Gene3D" id="2.60.40.1180">
    <property type="entry name" value="Golgi alpha-mannosidase II"/>
    <property type="match status" value="1"/>
</dbReference>
<evidence type="ECO:0000256" key="3">
    <source>
        <dbReference type="ARBA" id="ARBA00012662"/>
    </source>
</evidence>
<dbReference type="EMBL" id="LQRT01000010">
    <property type="protein sequence ID" value="KZS40971.1"/>
    <property type="molecule type" value="Genomic_DNA"/>
</dbReference>
<dbReference type="GO" id="GO:0004560">
    <property type="term" value="F:alpha-L-fucosidase activity"/>
    <property type="evidence" value="ECO:0007669"/>
    <property type="project" value="InterPro"/>
</dbReference>
<comment type="function">
    <text evidence="1">Alpha-L-fucosidase is responsible for hydrolyzing the alpha-1,6-linked fucose joined to the reducing-end N-acetylglucosamine of the carbohydrate moieties of glycoproteins.</text>
</comment>